<dbReference type="AlphaFoldDB" id="A0A8B8ZMU7"/>
<name>A0A8B8ZMU7_PHODC</name>
<dbReference type="InterPro" id="IPR036910">
    <property type="entry name" value="HMG_box_dom_sf"/>
</dbReference>
<dbReference type="CDD" id="cd22009">
    <property type="entry name" value="HMG-box_AtHMGB9-like"/>
    <property type="match status" value="1"/>
</dbReference>
<dbReference type="OrthoDB" id="338531at2759"/>
<dbReference type="RefSeq" id="XP_038975541.1">
    <property type="nucleotide sequence ID" value="XM_039119613.1"/>
</dbReference>
<dbReference type="CDD" id="cd16872">
    <property type="entry name" value="ARID_HMGB9-like"/>
    <property type="match status" value="1"/>
</dbReference>
<feature type="domain" description="HMG box" evidence="8">
    <location>
        <begin position="287"/>
        <end position="354"/>
    </location>
</feature>
<proteinExistence type="predicted"/>
<dbReference type="InterPro" id="IPR036431">
    <property type="entry name" value="ARID_dom_sf"/>
</dbReference>
<feature type="compositionally biased region" description="Basic and acidic residues" evidence="7">
    <location>
        <begin position="20"/>
        <end position="51"/>
    </location>
</feature>
<evidence type="ECO:0000256" key="7">
    <source>
        <dbReference type="SAM" id="MobiDB-lite"/>
    </source>
</evidence>
<dbReference type="InterPro" id="IPR045303">
    <property type="entry name" value="ARID_HMGB9-like"/>
</dbReference>
<evidence type="ECO:0000256" key="6">
    <source>
        <dbReference type="PROSITE-ProRule" id="PRU00267"/>
    </source>
</evidence>
<evidence type="ECO:0000259" key="9">
    <source>
        <dbReference type="PROSITE" id="PS51011"/>
    </source>
</evidence>
<dbReference type="SMART" id="SM01014">
    <property type="entry name" value="ARID"/>
    <property type="match status" value="1"/>
</dbReference>
<dbReference type="Proteomes" id="UP000228380">
    <property type="component" value="Unplaced"/>
</dbReference>
<keyword evidence="10" id="KW-1185">Reference proteome</keyword>
<evidence type="ECO:0000313" key="11">
    <source>
        <dbReference type="RefSeq" id="XP_038975541.1"/>
    </source>
</evidence>
<feature type="compositionally biased region" description="Basic and acidic residues" evidence="7">
    <location>
        <begin position="446"/>
        <end position="482"/>
    </location>
</feature>
<feature type="DNA-binding region" description="HMG box" evidence="6">
    <location>
        <begin position="287"/>
        <end position="354"/>
    </location>
</feature>
<dbReference type="Gene3D" id="1.10.30.10">
    <property type="entry name" value="High mobility group box domain"/>
    <property type="match status" value="1"/>
</dbReference>
<dbReference type="FunFam" id="1.10.30.10:FF:000055">
    <property type="entry name" value="High mobility group B protein 15"/>
    <property type="match status" value="1"/>
</dbReference>
<dbReference type="SMART" id="SM00501">
    <property type="entry name" value="BRIGHT"/>
    <property type="match status" value="1"/>
</dbReference>
<dbReference type="Pfam" id="PF00505">
    <property type="entry name" value="HMG_box"/>
    <property type="match status" value="1"/>
</dbReference>
<dbReference type="Pfam" id="PF01388">
    <property type="entry name" value="ARID"/>
    <property type="match status" value="1"/>
</dbReference>
<keyword evidence="3" id="KW-0804">Transcription</keyword>
<evidence type="ECO:0000313" key="10">
    <source>
        <dbReference type="Proteomes" id="UP000228380"/>
    </source>
</evidence>
<evidence type="ECO:0000256" key="1">
    <source>
        <dbReference type="ARBA" id="ARBA00023015"/>
    </source>
</evidence>
<dbReference type="FunFam" id="1.10.150.60:FF:000022">
    <property type="entry name" value="High mobility group B protein 15"/>
    <property type="match status" value="1"/>
</dbReference>
<keyword evidence="1" id="KW-0805">Transcription regulation</keyword>
<feature type="region of interest" description="Disordered" evidence="7">
    <location>
        <begin position="19"/>
        <end position="51"/>
    </location>
</feature>
<keyword evidence="4 6" id="KW-0539">Nucleus</keyword>
<dbReference type="GO" id="GO:0005634">
    <property type="term" value="C:nucleus"/>
    <property type="evidence" value="ECO:0007669"/>
    <property type="project" value="UniProtKB-UniRule"/>
</dbReference>
<comment type="function">
    <text evidence="5">Binds preferentially DNA with A/T-rich content.</text>
</comment>
<dbReference type="SMART" id="SM00398">
    <property type="entry name" value="HMG"/>
    <property type="match status" value="1"/>
</dbReference>
<dbReference type="InterPro" id="IPR009071">
    <property type="entry name" value="HMG_box_dom"/>
</dbReference>
<organism evidence="10 11">
    <name type="scientific">Phoenix dactylifera</name>
    <name type="common">Date palm</name>
    <dbReference type="NCBI Taxonomy" id="42345"/>
    <lineage>
        <taxon>Eukaryota</taxon>
        <taxon>Viridiplantae</taxon>
        <taxon>Streptophyta</taxon>
        <taxon>Embryophyta</taxon>
        <taxon>Tracheophyta</taxon>
        <taxon>Spermatophyta</taxon>
        <taxon>Magnoliopsida</taxon>
        <taxon>Liliopsida</taxon>
        <taxon>Arecaceae</taxon>
        <taxon>Coryphoideae</taxon>
        <taxon>Phoeniceae</taxon>
        <taxon>Phoenix</taxon>
    </lineage>
</organism>
<dbReference type="GeneID" id="103697941"/>
<feature type="region of interest" description="Disordered" evidence="7">
    <location>
        <begin position="266"/>
        <end position="293"/>
    </location>
</feature>
<dbReference type="InterPro" id="IPR001606">
    <property type="entry name" value="ARID_dom"/>
</dbReference>
<evidence type="ECO:0000256" key="2">
    <source>
        <dbReference type="ARBA" id="ARBA00023125"/>
    </source>
</evidence>
<evidence type="ECO:0000256" key="3">
    <source>
        <dbReference type="ARBA" id="ARBA00023163"/>
    </source>
</evidence>
<dbReference type="PROSITE" id="PS50118">
    <property type="entry name" value="HMG_BOX_2"/>
    <property type="match status" value="1"/>
</dbReference>
<keyword evidence="2 6" id="KW-0238">DNA-binding</keyword>
<protein>
    <submittedName>
        <fullName evidence="11">High mobility group B protein 15-like isoform X1</fullName>
    </submittedName>
</protein>
<evidence type="ECO:0000256" key="5">
    <source>
        <dbReference type="ARBA" id="ARBA00054600"/>
    </source>
</evidence>
<dbReference type="PANTHER" id="PTHR46691:SF3">
    <property type="entry name" value="HIGH MOBILITY GROUP B PROTEIN 15"/>
    <property type="match status" value="1"/>
</dbReference>
<evidence type="ECO:0000259" key="8">
    <source>
        <dbReference type="PROSITE" id="PS50118"/>
    </source>
</evidence>
<dbReference type="SUPFAM" id="SSF47095">
    <property type="entry name" value="HMG-box"/>
    <property type="match status" value="1"/>
</dbReference>
<dbReference type="SUPFAM" id="SSF46774">
    <property type="entry name" value="ARID-like"/>
    <property type="match status" value="1"/>
</dbReference>
<feature type="domain" description="ARID" evidence="9">
    <location>
        <begin position="69"/>
        <end position="160"/>
    </location>
</feature>
<accession>A0A8B8ZMU7</accession>
<feature type="region of interest" description="Disordered" evidence="7">
    <location>
        <begin position="388"/>
        <end position="482"/>
    </location>
</feature>
<dbReference type="GO" id="GO:0003677">
    <property type="term" value="F:DNA binding"/>
    <property type="evidence" value="ECO:0007669"/>
    <property type="project" value="UniProtKB-UniRule"/>
</dbReference>
<feature type="compositionally biased region" description="Basic residues" evidence="7">
    <location>
        <begin position="269"/>
        <end position="280"/>
    </location>
</feature>
<dbReference type="Gene3D" id="1.10.150.60">
    <property type="entry name" value="ARID DNA-binding domain"/>
    <property type="match status" value="1"/>
</dbReference>
<reference evidence="11" key="1">
    <citation type="submission" date="2025-08" db="UniProtKB">
        <authorList>
            <consortium name="RefSeq"/>
        </authorList>
    </citation>
    <scope>IDENTIFICATION</scope>
    <source>
        <tissue evidence="11">Young leaves</tissue>
    </source>
</reference>
<evidence type="ECO:0000256" key="4">
    <source>
        <dbReference type="ARBA" id="ARBA00023242"/>
    </source>
</evidence>
<sequence>MCRYQSWNEMSETRVGVAEKLSEKGKDTADPDKGKQLVSRSESDQVMEGRDPANYIPYPKPLAKYEEVIANPELFRETLEKLHATLGTKFMVPTIGGRELDLHRLFMEVTSRGGIEKVIADRRWREVTATFSFPSTATNASFVLRKYYISLLHHYEQIYFFGSQGWSCLPTAPSHTPATSVPSEKLIDPMMSYPETQAVARKRRRSNGLSSPTSPTVVGVIDGKFEYGYFVTVTVGSAKLKGVLYHTPEQTTAQAPQYCGVAENSNARGVRRHRRRKKLSKRDPTHPKPNRSGYNFFFAEQHARLKPLHPGKDREISKMIGDLWNKLTEAEKAVYQDRGLKDKERYRSEMEVYRERLKTGQVISDAVPIQQRPAEPEVAVGDAELKTEADEGGNTLANQNDSSTEGSESEDKKSDEDAEMETSPEAGGIATESTSLADPSNEGDEFELRRRNEVKLENENDLPSSREDAESKKFTESSTDKQ</sequence>
<dbReference type="PANTHER" id="PTHR46691">
    <property type="entry name" value="HIGH MOBILITY GROUP B PROTEIN 9"/>
    <property type="match status" value="1"/>
</dbReference>
<dbReference type="PROSITE" id="PS51011">
    <property type="entry name" value="ARID"/>
    <property type="match status" value="1"/>
</dbReference>
<gene>
    <name evidence="11" type="primary">LOC103697941</name>
</gene>